<proteinExistence type="predicted"/>
<evidence type="ECO:0000313" key="1">
    <source>
        <dbReference type="EMBL" id="RCH46234.1"/>
    </source>
</evidence>
<accession>A0A367G871</accession>
<sequence>MTGEFSRRSFLKYTALTAVAVAGSSLLTGCSGYAPVQHAVGTSNKVLKVVSTLEQVECTATFTTFKLVVKNGRNNALDVTRANFAVKADGYLAYQNDKLQVTSPDALSHQVKKGETVTYYVTAKGLNARTDGPVTLTFYPDLEYSEFNANWELTADALKSTT</sequence>
<evidence type="ECO:0000313" key="2">
    <source>
        <dbReference type="Proteomes" id="UP000252378"/>
    </source>
</evidence>
<dbReference type="AlphaFoldDB" id="A0A367G871"/>
<dbReference type="RefSeq" id="WP_113992446.1">
    <property type="nucleotide sequence ID" value="NZ_JAWHPP010000008.1"/>
</dbReference>
<reference evidence="1 2" key="1">
    <citation type="submission" date="2018-03" db="EMBL/GenBank/DDBJ databases">
        <title>Complete genome sequencing of Faecalibacterium prausnitzii strains isolated from the human gut.</title>
        <authorList>
            <person name="Fitzgerald B.C."/>
            <person name="Shkoporov A.N."/>
            <person name="Ross P.R."/>
            <person name="Hill C."/>
        </authorList>
    </citation>
    <scope>NUCLEOTIDE SEQUENCE [LARGE SCALE GENOMIC DNA]</scope>
    <source>
        <strain evidence="1 2">ATCC 27768</strain>
    </source>
</reference>
<dbReference type="InterPro" id="IPR006311">
    <property type="entry name" value="TAT_signal"/>
</dbReference>
<dbReference type="NCBIfam" id="TIGR01409">
    <property type="entry name" value="TAT_signal_seq"/>
    <property type="match status" value="1"/>
</dbReference>
<protein>
    <submittedName>
        <fullName evidence="1">Uncharacterized protein</fullName>
    </submittedName>
</protein>
<dbReference type="InterPro" id="IPR019546">
    <property type="entry name" value="TAT_signal_bac_arc"/>
</dbReference>
<gene>
    <name evidence="1" type="ORF">C7J97_07290</name>
</gene>
<dbReference type="PROSITE" id="PS51318">
    <property type="entry name" value="TAT"/>
    <property type="match status" value="1"/>
</dbReference>
<comment type="caution">
    <text evidence="1">The sequence shown here is derived from an EMBL/GenBank/DDBJ whole genome shotgun (WGS) entry which is preliminary data.</text>
</comment>
<dbReference type="Proteomes" id="UP000252378">
    <property type="component" value="Unassembled WGS sequence"/>
</dbReference>
<dbReference type="PROSITE" id="PS51257">
    <property type="entry name" value="PROKAR_LIPOPROTEIN"/>
    <property type="match status" value="1"/>
</dbReference>
<name>A0A367G871_9FIRM</name>
<organism evidence="1 2">
    <name type="scientific">Faecalibacterium prausnitzii</name>
    <dbReference type="NCBI Taxonomy" id="853"/>
    <lineage>
        <taxon>Bacteria</taxon>
        <taxon>Bacillati</taxon>
        <taxon>Bacillota</taxon>
        <taxon>Clostridia</taxon>
        <taxon>Eubacteriales</taxon>
        <taxon>Oscillospiraceae</taxon>
        <taxon>Faecalibacterium</taxon>
    </lineage>
</organism>
<dbReference type="EMBL" id="PXUP01000009">
    <property type="protein sequence ID" value="RCH46234.1"/>
    <property type="molecule type" value="Genomic_DNA"/>
</dbReference>